<dbReference type="Pfam" id="PF11303">
    <property type="entry name" value="DUF3105"/>
    <property type="match status" value="1"/>
</dbReference>
<protein>
    <recommendedName>
        <fullName evidence="5">DUF3105 domain-containing protein</fullName>
    </recommendedName>
</protein>
<reference evidence="3 4" key="1">
    <citation type="submission" date="2015-09" db="EMBL/GenBank/DDBJ databases">
        <title>Draft genome sequence of Kouleothrix aurantiaca JCM 19913.</title>
        <authorList>
            <person name="Hemp J."/>
        </authorList>
    </citation>
    <scope>NUCLEOTIDE SEQUENCE [LARGE SCALE GENOMIC DNA]</scope>
    <source>
        <strain evidence="3 4">COM-B</strain>
    </source>
</reference>
<keyword evidence="2" id="KW-0472">Membrane</keyword>
<keyword evidence="2" id="KW-0812">Transmembrane</keyword>
<keyword evidence="2" id="KW-1133">Transmembrane helix</keyword>
<evidence type="ECO:0000256" key="1">
    <source>
        <dbReference type="SAM" id="MobiDB-lite"/>
    </source>
</evidence>
<evidence type="ECO:0000313" key="3">
    <source>
        <dbReference type="EMBL" id="KPV54708.1"/>
    </source>
</evidence>
<dbReference type="AlphaFoldDB" id="A0A0P9DAR0"/>
<sequence length="204" mass="22172">MSMEQSTEQESNVGTGQERRAAPQRKDRRGLTLASVLGVMVLLTILRLWPLYTASRNIAGVETFSGLARDHQSGAITYSQVPPVGGVHSPTWQNCGIYDQPIANENAVHSLEHGAVWITYQPNLSPTDIQQLRRLVQGRNYALLSPYPDLPAPVIATGWGVQLQVDNANDLRLEKFLGRYMQGPQTPEPGALCSGGGTGIPASR</sequence>
<organism evidence="3 4">
    <name type="scientific">Kouleothrix aurantiaca</name>
    <dbReference type="NCBI Taxonomy" id="186479"/>
    <lineage>
        <taxon>Bacteria</taxon>
        <taxon>Bacillati</taxon>
        <taxon>Chloroflexota</taxon>
        <taxon>Chloroflexia</taxon>
        <taxon>Chloroflexales</taxon>
        <taxon>Roseiflexineae</taxon>
        <taxon>Roseiflexaceae</taxon>
        <taxon>Kouleothrix</taxon>
    </lineage>
</organism>
<keyword evidence="4" id="KW-1185">Reference proteome</keyword>
<dbReference type="InterPro" id="IPR021454">
    <property type="entry name" value="DUF3105"/>
</dbReference>
<gene>
    <name evidence="3" type="ORF">SE17_02020</name>
</gene>
<feature type="region of interest" description="Disordered" evidence="1">
    <location>
        <begin position="1"/>
        <end position="27"/>
    </location>
</feature>
<dbReference type="Proteomes" id="UP000050509">
    <property type="component" value="Unassembled WGS sequence"/>
</dbReference>
<feature type="transmembrane region" description="Helical" evidence="2">
    <location>
        <begin position="30"/>
        <end position="49"/>
    </location>
</feature>
<feature type="compositionally biased region" description="Polar residues" evidence="1">
    <location>
        <begin position="1"/>
        <end position="15"/>
    </location>
</feature>
<evidence type="ECO:0000313" key="4">
    <source>
        <dbReference type="Proteomes" id="UP000050509"/>
    </source>
</evidence>
<name>A0A0P9DAR0_9CHLR</name>
<dbReference type="EMBL" id="LJCR01000021">
    <property type="protein sequence ID" value="KPV54708.1"/>
    <property type="molecule type" value="Genomic_DNA"/>
</dbReference>
<evidence type="ECO:0008006" key="5">
    <source>
        <dbReference type="Google" id="ProtNLM"/>
    </source>
</evidence>
<comment type="caution">
    <text evidence="3">The sequence shown here is derived from an EMBL/GenBank/DDBJ whole genome shotgun (WGS) entry which is preliminary data.</text>
</comment>
<evidence type="ECO:0000256" key="2">
    <source>
        <dbReference type="SAM" id="Phobius"/>
    </source>
</evidence>
<proteinExistence type="predicted"/>
<accession>A0A0P9DAR0</accession>